<dbReference type="EMBL" id="LVXG01000082">
    <property type="protein sequence ID" value="OQP38708.1"/>
    <property type="molecule type" value="Genomic_DNA"/>
</dbReference>
<proteinExistence type="predicted"/>
<evidence type="ECO:0000313" key="2">
    <source>
        <dbReference type="Proteomes" id="UP000192610"/>
    </source>
</evidence>
<dbReference type="AlphaFoldDB" id="A0A1V9DXV5"/>
<gene>
    <name evidence="1" type="ORF">A4H97_18490</name>
</gene>
<evidence type="ECO:0000313" key="1">
    <source>
        <dbReference type="EMBL" id="OQP38708.1"/>
    </source>
</evidence>
<reference evidence="2" key="1">
    <citation type="submission" date="2016-04" db="EMBL/GenBank/DDBJ databases">
        <authorList>
            <person name="Chen L."/>
            <person name="Zhuang W."/>
            <person name="Wang G."/>
        </authorList>
    </citation>
    <scope>NUCLEOTIDE SEQUENCE [LARGE SCALE GENOMIC DNA]</scope>
    <source>
        <strain evidence="2">17621</strain>
    </source>
</reference>
<accession>A0A1V9DXV5</accession>
<keyword evidence="2" id="KW-1185">Reference proteome</keyword>
<dbReference type="RefSeq" id="WP_081204714.1">
    <property type="nucleotide sequence ID" value="NZ_FOCZ01000004.1"/>
</dbReference>
<comment type="caution">
    <text evidence="1">The sequence shown here is derived from an EMBL/GenBank/DDBJ whole genome shotgun (WGS) entry which is preliminary data.</text>
</comment>
<name>A0A1V9DXV5_9BACT</name>
<sequence length="124" mass="13460">MKLLVFIALAAMPTLSSKCHKSQKPDEYLQGKVIRISCASYIVQVLNNNSIGEDGWKDQSNNNAQYDNVFNASNPCKLPGGIKAGATIKFKISPSKGNDCITCMMYDAPPAVKYDINDLSVVGN</sequence>
<organism evidence="1 2">
    <name type="scientific">Niastella yeongjuensis</name>
    <dbReference type="NCBI Taxonomy" id="354355"/>
    <lineage>
        <taxon>Bacteria</taxon>
        <taxon>Pseudomonadati</taxon>
        <taxon>Bacteroidota</taxon>
        <taxon>Chitinophagia</taxon>
        <taxon>Chitinophagales</taxon>
        <taxon>Chitinophagaceae</taxon>
        <taxon>Niastella</taxon>
    </lineage>
</organism>
<dbReference type="STRING" id="354355.SAMN05660816_02704"/>
<dbReference type="OrthoDB" id="671629at2"/>
<protein>
    <submittedName>
        <fullName evidence="1">Uncharacterized protein</fullName>
    </submittedName>
</protein>
<dbReference type="Proteomes" id="UP000192610">
    <property type="component" value="Unassembled WGS sequence"/>
</dbReference>